<dbReference type="PATRIC" id="fig|1393735.3.peg.1732"/>
<comment type="caution">
    <text evidence="1">The sequence shown here is derived from an EMBL/GenBank/DDBJ whole genome shotgun (WGS) entry which is preliminary data.</text>
</comment>
<gene>
    <name evidence="1" type="ORF">MEG1DRAFT_01688</name>
</gene>
<protein>
    <submittedName>
        <fullName evidence="1">Uncharacterized protein</fullName>
    </submittedName>
</protein>
<dbReference type="RefSeq" id="WP_036838417.1">
    <property type="nucleotide sequence ID" value="NZ_CAWLUD010000026.1"/>
</dbReference>
<name>A0A081RY31_PHOTE</name>
<dbReference type="EMBL" id="JGVH01000026">
    <property type="protein sequence ID" value="KER03584.1"/>
    <property type="molecule type" value="Genomic_DNA"/>
</dbReference>
<reference evidence="1 2" key="1">
    <citation type="submission" date="2014-03" db="EMBL/GenBank/DDBJ databases">
        <title>Draft Genome of Photorhabdus temperata Meg1.</title>
        <authorList>
            <person name="Hurst S.G.IV."/>
            <person name="Morris K."/>
            <person name="Thomas K."/>
            <person name="Tisa L.S."/>
        </authorList>
    </citation>
    <scope>NUCLEOTIDE SEQUENCE [LARGE SCALE GENOMIC DNA]</scope>
    <source>
        <strain evidence="1 2">Meg1</strain>
    </source>
</reference>
<sequence length="303" mass="35476">MSLLRFYIRHQFVERMGLALDDDAIFCLFHECQGDYVNTHVKFTKALLLPVMTHLLDSLSEEPANRARCRNSERILTLWIRGMDAISHVYQDLRLMPYTHPDSSGRVDTLIRPDTAVLLNLTAEQFLRLTAQDNLPEEEQITLEQFSKTQQYWTRFMDYLDKQLTETCLYCFERLSKFLYYLQVESRPIRQFSTAFGRIRVGMGPQDLDNIVVEEFAPEYISQYIDRVADGIFTPVEFRADVVYCNGIMMEIFRLDRDIEDIDHPNLQDYREVVDEAISWVREQFVPGTRSVSMAAPVQRLAA</sequence>
<accession>A0A081RY31</accession>
<evidence type="ECO:0000313" key="1">
    <source>
        <dbReference type="EMBL" id="KER03584.1"/>
    </source>
</evidence>
<evidence type="ECO:0000313" key="2">
    <source>
        <dbReference type="Proteomes" id="UP000028002"/>
    </source>
</evidence>
<dbReference type="AlphaFoldDB" id="A0A081RY31"/>
<organism evidence="1 2">
    <name type="scientific">Photorhabdus temperata subsp. temperata Meg1</name>
    <dbReference type="NCBI Taxonomy" id="1393735"/>
    <lineage>
        <taxon>Bacteria</taxon>
        <taxon>Pseudomonadati</taxon>
        <taxon>Pseudomonadota</taxon>
        <taxon>Gammaproteobacteria</taxon>
        <taxon>Enterobacterales</taxon>
        <taxon>Morganellaceae</taxon>
        <taxon>Photorhabdus</taxon>
    </lineage>
</organism>
<proteinExistence type="predicted"/>
<dbReference type="Proteomes" id="UP000028002">
    <property type="component" value="Unassembled WGS sequence"/>
</dbReference>